<organism evidence="1 2">
    <name type="scientific">Adiantum capillus-veneris</name>
    <name type="common">Maidenhair fern</name>
    <dbReference type="NCBI Taxonomy" id="13818"/>
    <lineage>
        <taxon>Eukaryota</taxon>
        <taxon>Viridiplantae</taxon>
        <taxon>Streptophyta</taxon>
        <taxon>Embryophyta</taxon>
        <taxon>Tracheophyta</taxon>
        <taxon>Polypodiopsida</taxon>
        <taxon>Polypodiidae</taxon>
        <taxon>Polypodiales</taxon>
        <taxon>Pteridineae</taxon>
        <taxon>Pteridaceae</taxon>
        <taxon>Vittarioideae</taxon>
        <taxon>Adiantum</taxon>
    </lineage>
</organism>
<protein>
    <submittedName>
        <fullName evidence="1">Uncharacterized protein</fullName>
    </submittedName>
</protein>
<sequence length="119" mass="13594">MGRVQCCVEAWELICVVYSNGIEQCWGSCHKLKVTDQYFIFLSQHLSECHDDLHHVLDVMLFFIQLHLREDFFAGGGSQVQGLLEPEVHGISCYFELVHPFSIIVSDMLDALELGFVCQ</sequence>
<gene>
    <name evidence="1" type="ORF">GOP47_0009231</name>
</gene>
<dbReference type="Proteomes" id="UP000886520">
    <property type="component" value="Chromosome 9"/>
</dbReference>
<proteinExistence type="predicted"/>
<keyword evidence="2" id="KW-1185">Reference proteome</keyword>
<dbReference type="EMBL" id="JABFUD020000009">
    <property type="protein sequence ID" value="KAI5075155.1"/>
    <property type="molecule type" value="Genomic_DNA"/>
</dbReference>
<dbReference type="AlphaFoldDB" id="A0A9D4UWM0"/>
<reference evidence="1" key="1">
    <citation type="submission" date="2021-01" db="EMBL/GenBank/DDBJ databases">
        <title>Adiantum capillus-veneris genome.</title>
        <authorList>
            <person name="Fang Y."/>
            <person name="Liao Q."/>
        </authorList>
    </citation>
    <scope>NUCLEOTIDE SEQUENCE</scope>
    <source>
        <strain evidence="1">H3</strain>
        <tissue evidence="1">Leaf</tissue>
    </source>
</reference>
<name>A0A9D4UWM0_ADICA</name>
<evidence type="ECO:0000313" key="2">
    <source>
        <dbReference type="Proteomes" id="UP000886520"/>
    </source>
</evidence>
<accession>A0A9D4UWM0</accession>
<evidence type="ECO:0000313" key="1">
    <source>
        <dbReference type="EMBL" id="KAI5075155.1"/>
    </source>
</evidence>
<comment type="caution">
    <text evidence="1">The sequence shown here is derived from an EMBL/GenBank/DDBJ whole genome shotgun (WGS) entry which is preliminary data.</text>
</comment>